<comment type="caution">
    <text evidence="1">The sequence shown here is derived from an EMBL/GenBank/DDBJ whole genome shotgun (WGS) entry which is preliminary data.</text>
</comment>
<gene>
    <name evidence="1" type="ORF">ACFFHF_10630</name>
</gene>
<evidence type="ECO:0000313" key="2">
    <source>
        <dbReference type="Proteomes" id="UP001589738"/>
    </source>
</evidence>
<dbReference type="Proteomes" id="UP001589738">
    <property type="component" value="Unassembled WGS sequence"/>
</dbReference>
<evidence type="ECO:0000313" key="1">
    <source>
        <dbReference type="EMBL" id="MFC0475697.1"/>
    </source>
</evidence>
<accession>A0ABV6KRQ5</accession>
<keyword evidence="2" id="KW-1185">Reference proteome</keyword>
<dbReference type="EMBL" id="JBHLUU010000032">
    <property type="protein sequence ID" value="MFC0475697.1"/>
    <property type="molecule type" value="Genomic_DNA"/>
</dbReference>
<name>A0ABV6KRQ5_9BACI</name>
<reference evidence="1 2" key="1">
    <citation type="submission" date="2024-09" db="EMBL/GenBank/DDBJ databases">
        <authorList>
            <person name="Sun Q."/>
            <person name="Mori K."/>
        </authorList>
    </citation>
    <scope>NUCLEOTIDE SEQUENCE [LARGE SCALE GENOMIC DNA]</scope>
    <source>
        <strain evidence="1 2">CGMCC 1.9126</strain>
    </source>
</reference>
<dbReference type="RefSeq" id="WP_340905731.1">
    <property type="nucleotide sequence ID" value="NZ_JBHLUU010000032.1"/>
</dbReference>
<proteinExistence type="predicted"/>
<organism evidence="1 2">
    <name type="scientific">Robertmurraya beringensis</name>
    <dbReference type="NCBI Taxonomy" id="641660"/>
    <lineage>
        <taxon>Bacteria</taxon>
        <taxon>Bacillati</taxon>
        <taxon>Bacillota</taxon>
        <taxon>Bacilli</taxon>
        <taxon>Bacillales</taxon>
        <taxon>Bacillaceae</taxon>
        <taxon>Robertmurraya</taxon>
    </lineage>
</organism>
<protein>
    <submittedName>
        <fullName evidence="1">Uncharacterized protein</fullName>
    </submittedName>
</protein>
<sequence length="58" mass="6949">MFIRLLYYGTAQLDRREEEVWLMPMGYLMDLWECHKQFTGIAKPKQELFIDDVIPVGI</sequence>